<comment type="caution">
    <text evidence="1">The sequence shown here is derived from an EMBL/GenBank/DDBJ whole genome shotgun (WGS) entry which is preliminary data.</text>
</comment>
<reference evidence="1 2" key="1">
    <citation type="journal article" date="2020" name="Sci. Rep.">
        <title>A novel cyanobacterial geosmin producer, revising GeoA distribution and dispersion patterns in Bacteria.</title>
        <authorList>
            <person name="Churro C."/>
            <person name="Semedo-Aguiar A.P."/>
            <person name="Silva A.D."/>
            <person name="Pereira-Leal J.B."/>
            <person name="Leite R.B."/>
        </authorList>
    </citation>
    <scope>NUCLEOTIDE SEQUENCE [LARGE SCALE GENOMIC DNA]</scope>
    <source>
        <strain evidence="1 2">IPMA8</strain>
    </source>
</reference>
<gene>
    <name evidence="1" type="ORF">E5S67_02693</name>
</gene>
<protein>
    <submittedName>
        <fullName evidence="1">Uncharacterized protein</fullName>
    </submittedName>
</protein>
<dbReference type="RefSeq" id="WP_172187985.1">
    <property type="nucleotide sequence ID" value="NZ_CAWPPK010000257.1"/>
</dbReference>
<sequence length="89" mass="9555">MNPERQEAYLNLIERVLTCPNGQEPEVLSSCSDLIDAGFVQMLIQISASMAREGDEDTANFLVQLARLLGKSLGLSPDLVPAGYSSAQG</sequence>
<evidence type="ECO:0000313" key="1">
    <source>
        <dbReference type="EMBL" id="NQE34964.1"/>
    </source>
</evidence>
<proteinExistence type="predicted"/>
<name>A0ABX2CX20_9CYAN</name>
<dbReference type="EMBL" id="SRRZ01000044">
    <property type="protein sequence ID" value="NQE34964.1"/>
    <property type="molecule type" value="Genomic_DNA"/>
</dbReference>
<evidence type="ECO:0000313" key="2">
    <source>
        <dbReference type="Proteomes" id="UP000702425"/>
    </source>
</evidence>
<dbReference type="Proteomes" id="UP000702425">
    <property type="component" value="Unassembled WGS sequence"/>
</dbReference>
<keyword evidence="2" id="KW-1185">Reference proteome</keyword>
<organism evidence="1 2">
    <name type="scientific">Microcoleus asticus IPMA8</name>
    <dbReference type="NCBI Taxonomy" id="2563858"/>
    <lineage>
        <taxon>Bacteria</taxon>
        <taxon>Bacillati</taxon>
        <taxon>Cyanobacteriota</taxon>
        <taxon>Cyanophyceae</taxon>
        <taxon>Oscillatoriophycideae</taxon>
        <taxon>Oscillatoriales</taxon>
        <taxon>Microcoleaceae</taxon>
        <taxon>Microcoleus</taxon>
        <taxon>Microcoleus asticus</taxon>
    </lineage>
</organism>
<accession>A0ABX2CX20</accession>